<dbReference type="Gene3D" id="2.40.10.230">
    <property type="entry name" value="Probable tRNA pseudouridine synthase domain"/>
    <property type="match status" value="1"/>
</dbReference>
<comment type="similarity">
    <text evidence="7 8">Belongs to the GAR1 family.</text>
</comment>
<evidence type="ECO:0000256" key="5">
    <source>
        <dbReference type="ARBA" id="ARBA00023242"/>
    </source>
</evidence>
<dbReference type="PANTHER" id="PTHR23237:SF6">
    <property type="entry name" value="H_ACA RIBONUCLEOPROTEIN COMPLEX SUBUNIT 1"/>
    <property type="match status" value="1"/>
</dbReference>
<dbReference type="Proteomes" id="UP000078348">
    <property type="component" value="Unassembled WGS sequence"/>
</dbReference>
<reference evidence="10 11" key="1">
    <citation type="submission" date="2016-05" db="EMBL/GenBank/DDBJ databases">
        <title>Nuclear genome of Blastocystis sp. subtype 1 NandII.</title>
        <authorList>
            <person name="Gentekaki E."/>
            <person name="Curtis B."/>
            <person name="Stairs C."/>
            <person name="Eme L."/>
            <person name="Herman E."/>
            <person name="Klimes V."/>
            <person name="Arias M.C."/>
            <person name="Elias M."/>
            <person name="Hilliou F."/>
            <person name="Klute M."/>
            <person name="Malik S.-B."/>
            <person name="Pightling A."/>
            <person name="Rachubinski R."/>
            <person name="Salas D."/>
            <person name="Schlacht A."/>
            <person name="Suga H."/>
            <person name="Archibald J."/>
            <person name="Ball S.G."/>
            <person name="Clark G."/>
            <person name="Dacks J."/>
            <person name="Van Der Giezen M."/>
            <person name="Tsaousis A."/>
            <person name="Roger A."/>
        </authorList>
    </citation>
    <scope>NUCLEOTIDE SEQUENCE [LARGE SCALE GENOMIC DNA]</scope>
    <source>
        <strain evidence="11">ATCC 50177 / NandII</strain>
    </source>
</reference>
<dbReference type="EMBL" id="LXWW01000012">
    <property type="protein sequence ID" value="OAO17989.1"/>
    <property type="molecule type" value="Genomic_DNA"/>
</dbReference>
<dbReference type="InterPro" id="IPR007504">
    <property type="entry name" value="H/ACA_rnp_Gar1/Naf1"/>
</dbReference>
<evidence type="ECO:0000256" key="8">
    <source>
        <dbReference type="RuleBase" id="RU364004"/>
    </source>
</evidence>
<protein>
    <recommendedName>
        <fullName evidence="8">H/ACA ribonucleoprotein complex subunit</fullName>
    </recommendedName>
</protein>
<dbReference type="GO" id="GO:0000454">
    <property type="term" value="P:snoRNA guided rRNA pseudouridine synthesis"/>
    <property type="evidence" value="ECO:0007669"/>
    <property type="project" value="TreeGrafter"/>
</dbReference>
<keyword evidence="3 8" id="KW-0698">rRNA processing</keyword>
<keyword evidence="2 8" id="KW-0690">Ribosome biogenesis</keyword>
<dbReference type="InterPro" id="IPR009000">
    <property type="entry name" value="Transl_B-barrel_sf"/>
</dbReference>
<dbReference type="PANTHER" id="PTHR23237">
    <property type="entry name" value="NUCLEOLAR PROTEIN FAMILY A MEMBER 1 SNORNP PROTEIN GAR1"/>
    <property type="match status" value="1"/>
</dbReference>
<evidence type="ECO:0000256" key="9">
    <source>
        <dbReference type="SAM" id="MobiDB-lite"/>
    </source>
</evidence>
<evidence type="ECO:0000256" key="3">
    <source>
        <dbReference type="ARBA" id="ARBA00022552"/>
    </source>
</evidence>
<evidence type="ECO:0000256" key="7">
    <source>
        <dbReference type="ARBA" id="ARBA00038293"/>
    </source>
</evidence>
<dbReference type="AlphaFoldDB" id="A0A196SQD2"/>
<evidence type="ECO:0000256" key="2">
    <source>
        <dbReference type="ARBA" id="ARBA00022517"/>
    </source>
</evidence>
<feature type="compositionally biased region" description="Gly residues" evidence="9">
    <location>
        <begin position="1"/>
        <end position="19"/>
    </location>
</feature>
<evidence type="ECO:0000256" key="4">
    <source>
        <dbReference type="ARBA" id="ARBA00022884"/>
    </source>
</evidence>
<keyword evidence="6 8" id="KW-0687">Ribonucleoprotein</keyword>
<comment type="subcellular location">
    <subcellularLocation>
        <location evidence="1 8">Nucleus</location>
        <location evidence="1 8">Nucleolus</location>
    </subcellularLocation>
</comment>
<dbReference type="OrthoDB" id="2187159at2759"/>
<comment type="caution">
    <text evidence="10">The sequence shown here is derived from an EMBL/GenBank/DDBJ whole genome shotgun (WGS) entry which is preliminary data.</text>
</comment>
<organism evidence="10 11">
    <name type="scientific">Blastocystis sp. subtype 1 (strain ATCC 50177 / NandII)</name>
    <dbReference type="NCBI Taxonomy" id="478820"/>
    <lineage>
        <taxon>Eukaryota</taxon>
        <taxon>Sar</taxon>
        <taxon>Stramenopiles</taxon>
        <taxon>Bigyra</taxon>
        <taxon>Opalozoa</taxon>
        <taxon>Opalinata</taxon>
        <taxon>Blastocystidae</taxon>
        <taxon>Blastocystis</taxon>
    </lineage>
</organism>
<comment type="function">
    <text evidence="8">Required for ribosome biogenesis. Part of a complex which catalyzes pseudouridylation of rRNA. This involves the isomerization of uridine such that the ribose is subsequently attached to C5, instead of the normal N1. Pseudouridine ("psi") residues may serve to stabilize the conformation of rRNAs.</text>
</comment>
<evidence type="ECO:0000313" key="11">
    <source>
        <dbReference type="Proteomes" id="UP000078348"/>
    </source>
</evidence>
<dbReference type="GO" id="GO:0031429">
    <property type="term" value="C:box H/ACA snoRNP complex"/>
    <property type="evidence" value="ECO:0007669"/>
    <property type="project" value="TreeGrafter"/>
</dbReference>
<comment type="subunit">
    <text evidence="8">Component of the small nucleolar ribonucleoprotein particles containing H/ACA-type snoRNAs (H/ACA snoRNPs).</text>
</comment>
<dbReference type="FunFam" id="2.40.10.230:FF:000001">
    <property type="entry name" value="H/ACA ribonucleoprotein complex subunit"/>
    <property type="match status" value="1"/>
</dbReference>
<dbReference type="InterPro" id="IPR038664">
    <property type="entry name" value="Gar1/Naf1_Cbf5-bd_sf"/>
</dbReference>
<dbReference type="SUPFAM" id="SSF50447">
    <property type="entry name" value="Translation proteins"/>
    <property type="match status" value="1"/>
</dbReference>
<keyword evidence="5 8" id="KW-0539">Nucleus</keyword>
<evidence type="ECO:0000256" key="1">
    <source>
        <dbReference type="ARBA" id="ARBA00004604"/>
    </source>
</evidence>
<gene>
    <name evidence="10" type="ORF">AV274_0322</name>
</gene>
<dbReference type="STRING" id="478820.A0A196SQD2"/>
<accession>A0A196SQD2</accession>
<dbReference type="GO" id="GO:0034513">
    <property type="term" value="F:box H/ACA snoRNA binding"/>
    <property type="evidence" value="ECO:0007669"/>
    <property type="project" value="TreeGrafter"/>
</dbReference>
<name>A0A196SQD2_BLAHN</name>
<keyword evidence="4 8" id="KW-0694">RNA-binding</keyword>
<keyword evidence="11" id="KW-1185">Reference proteome</keyword>
<proteinExistence type="inferred from homology"/>
<evidence type="ECO:0000313" key="10">
    <source>
        <dbReference type="EMBL" id="OAO17989.1"/>
    </source>
</evidence>
<dbReference type="Pfam" id="PF04410">
    <property type="entry name" value="Gar1"/>
    <property type="match status" value="1"/>
</dbReference>
<evidence type="ECO:0000256" key="6">
    <source>
        <dbReference type="ARBA" id="ARBA00023274"/>
    </source>
</evidence>
<sequence>MSFRGGRGGNRGGRGGNFGGRRDIEEGPPERVVELGFVMHEAEGDLLCKSTNEMIPYFNAPVYLENKTKIGKVDEILGAISDVHFSMKCDEGVKASSFKKGDKVYINPMKLLPLSRFTETPKPSGGARGGRGGSFGGRGGRGGAGGRGGSFGGRGGRGGSFGGRGGRGGSFGGGRGGRGGSFGGRKF</sequence>
<feature type="region of interest" description="Disordered" evidence="9">
    <location>
        <begin position="1"/>
        <end position="26"/>
    </location>
</feature>
<feature type="compositionally biased region" description="Gly residues" evidence="9">
    <location>
        <begin position="126"/>
        <end position="187"/>
    </location>
</feature>
<feature type="region of interest" description="Disordered" evidence="9">
    <location>
        <begin position="116"/>
        <end position="187"/>
    </location>
</feature>